<proteinExistence type="inferred from homology"/>
<dbReference type="KEGG" id="hro:HELRODRAFT_64291"/>
<evidence type="ECO:0008006" key="11">
    <source>
        <dbReference type="Google" id="ProtNLM"/>
    </source>
</evidence>
<dbReference type="InParanoid" id="T1FXS4"/>
<feature type="transmembrane region" description="Helical" evidence="7">
    <location>
        <begin position="117"/>
        <end position="138"/>
    </location>
</feature>
<sequence length="183" mass="21247">MSNVNYEPISVWGRLYIYAIHGYVTEVMFTAAWEFVVNYNWKFPGMTSVWALFIYGLSTLIIEKLYFVMKDRLPLLARALIYTVWTYCWEFSTGYVLKQFNACPWDYTPFENDFMGLVTLEYAPLWFIGSIIAEQVVIKQTNRLRWEPSDLAVQNDKAVTNIGKGGEDSDGQMKNGVLKNKNL</sequence>
<feature type="transmembrane region" description="Helical" evidence="7">
    <location>
        <begin position="15"/>
        <end position="36"/>
    </location>
</feature>
<evidence type="ECO:0000313" key="8">
    <source>
        <dbReference type="EMBL" id="ESO06684.1"/>
    </source>
</evidence>
<dbReference type="eggNOG" id="ENOG502QTFF">
    <property type="taxonomic scope" value="Eukaryota"/>
</dbReference>
<comment type="similarity">
    <text evidence="2">Belongs to the TMEM229 family.</text>
</comment>
<dbReference type="PANTHER" id="PTHR31746">
    <property type="entry name" value="TRANSMEMBRANE PROTEIN 229 FAMILY MEMBER"/>
    <property type="match status" value="1"/>
</dbReference>
<feature type="region of interest" description="Disordered" evidence="6">
    <location>
        <begin position="162"/>
        <end position="183"/>
    </location>
</feature>
<reference evidence="10" key="1">
    <citation type="submission" date="2012-12" db="EMBL/GenBank/DDBJ databases">
        <authorList>
            <person name="Hellsten U."/>
            <person name="Grimwood J."/>
            <person name="Chapman J.A."/>
            <person name="Shapiro H."/>
            <person name="Aerts A."/>
            <person name="Otillar R.P."/>
            <person name="Terry A.Y."/>
            <person name="Boore J.L."/>
            <person name="Simakov O."/>
            <person name="Marletaz F."/>
            <person name="Cho S.-J."/>
            <person name="Edsinger-Gonzales E."/>
            <person name="Havlak P."/>
            <person name="Kuo D.-H."/>
            <person name="Larsson T."/>
            <person name="Lv J."/>
            <person name="Arendt D."/>
            <person name="Savage R."/>
            <person name="Osoegawa K."/>
            <person name="de Jong P."/>
            <person name="Lindberg D.R."/>
            <person name="Seaver E.C."/>
            <person name="Weisblat D.A."/>
            <person name="Putnam N.H."/>
            <person name="Grigoriev I.V."/>
            <person name="Rokhsar D.S."/>
        </authorList>
    </citation>
    <scope>NUCLEOTIDE SEQUENCE</scope>
</reference>
<name>T1FXS4_HELRO</name>
<evidence type="ECO:0000256" key="2">
    <source>
        <dbReference type="ARBA" id="ARBA00006371"/>
    </source>
</evidence>
<reference evidence="8 10" key="2">
    <citation type="journal article" date="2013" name="Nature">
        <title>Insights into bilaterian evolution from three spiralian genomes.</title>
        <authorList>
            <person name="Simakov O."/>
            <person name="Marletaz F."/>
            <person name="Cho S.J."/>
            <person name="Edsinger-Gonzales E."/>
            <person name="Havlak P."/>
            <person name="Hellsten U."/>
            <person name="Kuo D.H."/>
            <person name="Larsson T."/>
            <person name="Lv J."/>
            <person name="Arendt D."/>
            <person name="Savage R."/>
            <person name="Osoegawa K."/>
            <person name="de Jong P."/>
            <person name="Grimwood J."/>
            <person name="Chapman J.A."/>
            <person name="Shapiro H."/>
            <person name="Aerts A."/>
            <person name="Otillar R.P."/>
            <person name="Terry A.Y."/>
            <person name="Boore J.L."/>
            <person name="Grigoriev I.V."/>
            <person name="Lindberg D.R."/>
            <person name="Seaver E.C."/>
            <person name="Weisblat D.A."/>
            <person name="Putnam N.H."/>
            <person name="Rokhsar D.S."/>
        </authorList>
    </citation>
    <scope>NUCLEOTIDE SEQUENCE</scope>
</reference>
<keyword evidence="3 7" id="KW-0812">Transmembrane</keyword>
<dbReference type="RefSeq" id="XP_009016052.1">
    <property type="nucleotide sequence ID" value="XM_009017804.1"/>
</dbReference>
<evidence type="ECO:0000256" key="5">
    <source>
        <dbReference type="ARBA" id="ARBA00023136"/>
    </source>
</evidence>
<dbReference type="HOGENOM" id="CLU_102218_0_0_1"/>
<dbReference type="PANTHER" id="PTHR31746:SF3">
    <property type="entry name" value="TRANSMEMBRANE PROTEIN 229B"/>
    <property type="match status" value="1"/>
</dbReference>
<dbReference type="EMBL" id="AMQM01000679">
    <property type="status" value="NOT_ANNOTATED_CDS"/>
    <property type="molecule type" value="Genomic_DNA"/>
</dbReference>
<dbReference type="OMA" id="DGWSNHR"/>
<comment type="subcellular location">
    <subcellularLocation>
        <location evidence="1">Membrane</location>
        <topology evidence="1">Multi-pass membrane protein</topology>
    </subcellularLocation>
</comment>
<protein>
    <recommendedName>
        <fullName evidence="11">Transmembrane protein 229B</fullName>
    </recommendedName>
</protein>
<organism evidence="9 10">
    <name type="scientific">Helobdella robusta</name>
    <name type="common">Californian leech</name>
    <dbReference type="NCBI Taxonomy" id="6412"/>
    <lineage>
        <taxon>Eukaryota</taxon>
        <taxon>Metazoa</taxon>
        <taxon>Spiralia</taxon>
        <taxon>Lophotrochozoa</taxon>
        <taxon>Annelida</taxon>
        <taxon>Clitellata</taxon>
        <taxon>Hirudinea</taxon>
        <taxon>Rhynchobdellida</taxon>
        <taxon>Glossiphoniidae</taxon>
        <taxon>Helobdella</taxon>
    </lineage>
</organism>
<evidence type="ECO:0000256" key="7">
    <source>
        <dbReference type="SAM" id="Phobius"/>
    </source>
</evidence>
<keyword evidence="4 7" id="KW-1133">Transmembrane helix</keyword>
<feature type="transmembrane region" description="Helical" evidence="7">
    <location>
        <begin position="79"/>
        <end position="97"/>
    </location>
</feature>
<dbReference type="AlphaFoldDB" id="T1FXS4"/>
<evidence type="ECO:0000256" key="3">
    <source>
        <dbReference type="ARBA" id="ARBA00022692"/>
    </source>
</evidence>
<dbReference type="STRING" id="6412.T1FXS4"/>
<evidence type="ECO:0000313" key="9">
    <source>
        <dbReference type="EnsemblMetazoa" id="HelroP64291"/>
    </source>
</evidence>
<dbReference type="Proteomes" id="UP000015101">
    <property type="component" value="Unassembled WGS sequence"/>
</dbReference>
<dbReference type="GO" id="GO:0016020">
    <property type="term" value="C:membrane"/>
    <property type="evidence" value="ECO:0007669"/>
    <property type="project" value="UniProtKB-SubCell"/>
</dbReference>
<dbReference type="CTD" id="20213622"/>
<dbReference type="Pfam" id="PF06541">
    <property type="entry name" value="ABC_trans_CmpB"/>
    <property type="match status" value="1"/>
</dbReference>
<evidence type="ECO:0000256" key="1">
    <source>
        <dbReference type="ARBA" id="ARBA00004141"/>
    </source>
</evidence>
<accession>T1FXS4</accession>
<dbReference type="EMBL" id="KB096324">
    <property type="protein sequence ID" value="ESO06684.1"/>
    <property type="molecule type" value="Genomic_DNA"/>
</dbReference>
<dbReference type="GeneID" id="20213622"/>
<evidence type="ECO:0000256" key="4">
    <source>
        <dbReference type="ARBA" id="ARBA00022989"/>
    </source>
</evidence>
<dbReference type="OrthoDB" id="5946847at2759"/>
<keyword evidence="10" id="KW-1185">Reference proteome</keyword>
<gene>
    <name evidence="9" type="primary">20213622</name>
    <name evidence="8" type="ORF">HELRODRAFT_64291</name>
</gene>
<reference evidence="9" key="3">
    <citation type="submission" date="2015-06" db="UniProtKB">
        <authorList>
            <consortium name="EnsemblMetazoa"/>
        </authorList>
    </citation>
    <scope>IDENTIFICATION</scope>
</reference>
<keyword evidence="5 7" id="KW-0472">Membrane</keyword>
<evidence type="ECO:0000256" key="6">
    <source>
        <dbReference type="SAM" id="MobiDB-lite"/>
    </source>
</evidence>
<dbReference type="EnsemblMetazoa" id="HelroT64291">
    <property type="protein sequence ID" value="HelroP64291"/>
    <property type="gene ID" value="HelroG64291"/>
</dbReference>
<dbReference type="InterPro" id="IPR010540">
    <property type="entry name" value="CmpB_TMEM229"/>
</dbReference>
<evidence type="ECO:0000313" key="10">
    <source>
        <dbReference type="Proteomes" id="UP000015101"/>
    </source>
</evidence>
<feature type="transmembrane region" description="Helical" evidence="7">
    <location>
        <begin position="48"/>
        <end position="67"/>
    </location>
</feature>